<evidence type="ECO:0000256" key="15">
    <source>
        <dbReference type="HAMAP-Rule" id="MF_00605"/>
    </source>
</evidence>
<dbReference type="FunFam" id="3.40.1280.10:FF:000001">
    <property type="entry name" value="tRNA (guanine-N(1)-)-methyltransferase"/>
    <property type="match status" value="1"/>
</dbReference>
<evidence type="ECO:0000256" key="10">
    <source>
        <dbReference type="ARBA" id="ARBA00022691"/>
    </source>
</evidence>
<dbReference type="Proteomes" id="UP000005439">
    <property type="component" value="Chromosome"/>
</dbReference>
<dbReference type="SUPFAM" id="SSF75217">
    <property type="entry name" value="alpha/beta knot"/>
    <property type="match status" value="1"/>
</dbReference>
<dbReference type="PANTHER" id="PTHR46417">
    <property type="entry name" value="TRNA (GUANINE-N(1)-)-METHYLTRANSFERASE"/>
    <property type="match status" value="1"/>
</dbReference>
<dbReference type="PANTHER" id="PTHR46417:SF1">
    <property type="entry name" value="TRNA (GUANINE-N(1)-)-METHYLTRANSFERASE"/>
    <property type="match status" value="1"/>
</dbReference>
<dbReference type="InterPro" id="IPR029026">
    <property type="entry name" value="tRNA_m1G_MTases_N"/>
</dbReference>
<keyword evidence="9 15" id="KW-0808">Transferase</keyword>
<sequence length="237" mass="26545">MVIQVVSLFPDMMRAVWNTSILKRAQSRHLVDLRVVPLRWFGLGPHRQADDYPFGGGPGMLLRPDVVVPAVEWAMMHHRQPAQVVLTSAQGKPFTQELARKWAQSPHLIIVAGHYEGIDDRVRQILNAEEVSIGDYVLTGGELPALVMVDAVVRLIPGVLGSGQGAADDSFSIGPGLLEGPQFTRPEVYRGLSVPDVLLSGHHQAIRQWRQQVAWEWTRDRRPDLLPTHSERREEDL</sequence>
<name>G8TVG3_SULAD</name>
<dbReference type="PIRSF" id="PIRSF000386">
    <property type="entry name" value="tRNA_mtase"/>
    <property type="match status" value="1"/>
</dbReference>
<dbReference type="GO" id="GO:0052906">
    <property type="term" value="F:tRNA (guanine(37)-N1)-methyltransferase activity"/>
    <property type="evidence" value="ECO:0007669"/>
    <property type="project" value="UniProtKB-UniRule"/>
</dbReference>
<comment type="subunit">
    <text evidence="4 15 17">Homodimer.</text>
</comment>
<proteinExistence type="inferred from homology"/>
<dbReference type="NCBIfam" id="TIGR00088">
    <property type="entry name" value="trmD"/>
    <property type="match status" value="1"/>
</dbReference>
<gene>
    <name evidence="15" type="primary">trmD</name>
    <name evidence="19" type="ordered locus">Sulac_2419</name>
</gene>
<dbReference type="InterPro" id="IPR023148">
    <property type="entry name" value="tRNA_m1G_MeTrfase_C_sf"/>
</dbReference>
<evidence type="ECO:0000256" key="17">
    <source>
        <dbReference type="RuleBase" id="RU003464"/>
    </source>
</evidence>
<dbReference type="PATRIC" id="fig|679936.5.peg.2506"/>
<keyword evidence="10 15" id="KW-0949">S-adenosyl-L-methionine</keyword>
<dbReference type="CDD" id="cd18080">
    <property type="entry name" value="TrmD-like"/>
    <property type="match status" value="1"/>
</dbReference>
<organism evidence="19 20">
    <name type="scientific">Sulfobacillus acidophilus (strain ATCC 700253 / DSM 10332 / NAL)</name>
    <dbReference type="NCBI Taxonomy" id="679936"/>
    <lineage>
        <taxon>Bacteria</taxon>
        <taxon>Bacillati</taxon>
        <taxon>Bacillota</taxon>
        <taxon>Clostridia</taxon>
        <taxon>Eubacteriales</taxon>
        <taxon>Clostridiales Family XVII. Incertae Sedis</taxon>
        <taxon>Sulfobacillus</taxon>
    </lineage>
</organism>
<keyword evidence="7 15" id="KW-0963">Cytoplasm</keyword>
<feature type="binding site" evidence="15 16">
    <location>
        <position position="113"/>
    </location>
    <ligand>
        <name>S-adenosyl-L-methionine</name>
        <dbReference type="ChEBI" id="CHEBI:59789"/>
    </ligand>
</feature>
<evidence type="ECO:0000256" key="9">
    <source>
        <dbReference type="ARBA" id="ARBA00022679"/>
    </source>
</evidence>
<evidence type="ECO:0000256" key="8">
    <source>
        <dbReference type="ARBA" id="ARBA00022603"/>
    </source>
</evidence>
<dbReference type="Gene3D" id="1.10.1270.20">
    <property type="entry name" value="tRNA(m1g37)methyltransferase, domain 2"/>
    <property type="match status" value="1"/>
</dbReference>
<comment type="subcellular location">
    <subcellularLocation>
        <location evidence="2 15 17">Cytoplasm</location>
    </subcellularLocation>
</comment>
<dbReference type="KEGG" id="sap:Sulac_2419"/>
<dbReference type="EMBL" id="CP003179">
    <property type="protein sequence ID" value="AEW05882.1"/>
    <property type="molecule type" value="Genomic_DNA"/>
</dbReference>
<dbReference type="HOGENOM" id="CLU_047363_0_1_9"/>
<evidence type="ECO:0000256" key="1">
    <source>
        <dbReference type="ARBA" id="ARBA00002634"/>
    </source>
</evidence>
<dbReference type="STRING" id="679936.Sulac_2419"/>
<reference evidence="20" key="1">
    <citation type="submission" date="2011-12" db="EMBL/GenBank/DDBJ databases">
        <title>The complete genome of chromosome of Sulfobacillus acidophilus DSM 10332.</title>
        <authorList>
            <person name="Lucas S."/>
            <person name="Han J."/>
            <person name="Lapidus A."/>
            <person name="Bruce D."/>
            <person name="Goodwin L."/>
            <person name="Pitluck S."/>
            <person name="Peters L."/>
            <person name="Kyrpides N."/>
            <person name="Mavromatis K."/>
            <person name="Ivanova N."/>
            <person name="Mikhailova N."/>
            <person name="Chertkov O."/>
            <person name="Saunders E."/>
            <person name="Detter J.C."/>
            <person name="Tapia R."/>
            <person name="Han C."/>
            <person name="Land M."/>
            <person name="Hauser L."/>
            <person name="Markowitz V."/>
            <person name="Cheng J.-F."/>
            <person name="Hugenholtz P."/>
            <person name="Woyke T."/>
            <person name="Wu D."/>
            <person name="Pukall R."/>
            <person name="Gehrich-Schroeter G."/>
            <person name="Schneider S."/>
            <person name="Klenk H.-P."/>
            <person name="Eisen J.A."/>
        </authorList>
    </citation>
    <scope>NUCLEOTIDE SEQUENCE [LARGE SCALE GENOMIC DNA]</scope>
    <source>
        <strain evidence="20">ATCC 700253 / DSM 10332 / NAL</strain>
    </source>
</reference>
<dbReference type="NCBIfam" id="NF000648">
    <property type="entry name" value="PRK00026.1"/>
    <property type="match status" value="1"/>
</dbReference>
<comment type="function">
    <text evidence="1 15 17">Specifically methylates guanosine-37 in various tRNAs.</text>
</comment>
<keyword evidence="20" id="KW-1185">Reference proteome</keyword>
<comment type="catalytic activity">
    <reaction evidence="14 15 17">
        <text>guanosine(37) in tRNA + S-adenosyl-L-methionine = N(1)-methylguanosine(37) in tRNA + S-adenosyl-L-homocysteine + H(+)</text>
        <dbReference type="Rhea" id="RHEA:36899"/>
        <dbReference type="Rhea" id="RHEA-COMP:10145"/>
        <dbReference type="Rhea" id="RHEA-COMP:10147"/>
        <dbReference type="ChEBI" id="CHEBI:15378"/>
        <dbReference type="ChEBI" id="CHEBI:57856"/>
        <dbReference type="ChEBI" id="CHEBI:59789"/>
        <dbReference type="ChEBI" id="CHEBI:73542"/>
        <dbReference type="ChEBI" id="CHEBI:74269"/>
        <dbReference type="EC" id="2.1.1.228"/>
    </reaction>
</comment>
<feature type="binding site" evidence="15 16">
    <location>
        <begin position="133"/>
        <end position="138"/>
    </location>
    <ligand>
        <name>S-adenosyl-L-methionine</name>
        <dbReference type="ChEBI" id="CHEBI:59789"/>
    </ligand>
</feature>
<protein>
    <recommendedName>
        <fullName evidence="6 15">tRNA (guanine-N(1)-)-methyltransferase</fullName>
        <ecNumber evidence="5 15">2.1.1.228</ecNumber>
    </recommendedName>
    <alternativeName>
        <fullName evidence="12 15">M1G-methyltransferase</fullName>
    </alternativeName>
    <alternativeName>
        <fullName evidence="13 15">tRNA [GM37] methyltransferase</fullName>
    </alternativeName>
</protein>
<evidence type="ECO:0000256" key="11">
    <source>
        <dbReference type="ARBA" id="ARBA00022694"/>
    </source>
</evidence>
<dbReference type="AlphaFoldDB" id="G8TVG3"/>
<dbReference type="HAMAP" id="MF_00605">
    <property type="entry name" value="TrmD"/>
    <property type="match status" value="1"/>
</dbReference>
<evidence type="ECO:0000313" key="19">
    <source>
        <dbReference type="EMBL" id="AEW05882.1"/>
    </source>
</evidence>
<dbReference type="Pfam" id="PF01746">
    <property type="entry name" value="tRNA_m1G_MT"/>
    <property type="match status" value="1"/>
</dbReference>
<evidence type="ECO:0000256" key="3">
    <source>
        <dbReference type="ARBA" id="ARBA00007630"/>
    </source>
</evidence>
<keyword evidence="11 15" id="KW-0819">tRNA processing</keyword>
<evidence type="ECO:0000256" key="5">
    <source>
        <dbReference type="ARBA" id="ARBA00012807"/>
    </source>
</evidence>
<evidence type="ECO:0000256" key="7">
    <source>
        <dbReference type="ARBA" id="ARBA00022490"/>
    </source>
</evidence>
<dbReference type="InterPro" id="IPR016009">
    <property type="entry name" value="tRNA_MeTrfase_TRMD/TRM10"/>
</dbReference>
<evidence type="ECO:0000259" key="18">
    <source>
        <dbReference type="Pfam" id="PF01746"/>
    </source>
</evidence>
<dbReference type="GO" id="GO:0002939">
    <property type="term" value="P:tRNA N1-guanine methylation"/>
    <property type="evidence" value="ECO:0007669"/>
    <property type="project" value="TreeGrafter"/>
</dbReference>
<evidence type="ECO:0000256" key="12">
    <source>
        <dbReference type="ARBA" id="ARBA00029736"/>
    </source>
</evidence>
<evidence type="ECO:0000256" key="2">
    <source>
        <dbReference type="ARBA" id="ARBA00004496"/>
    </source>
</evidence>
<accession>G8TVG3</accession>
<dbReference type="Gene3D" id="3.40.1280.10">
    <property type="match status" value="1"/>
</dbReference>
<dbReference type="EC" id="2.1.1.228" evidence="5 15"/>
<dbReference type="InterPro" id="IPR002649">
    <property type="entry name" value="tRNA_m1G_MeTrfase_TrmD"/>
</dbReference>
<evidence type="ECO:0000256" key="6">
    <source>
        <dbReference type="ARBA" id="ARBA00014679"/>
    </source>
</evidence>
<dbReference type="InterPro" id="IPR029028">
    <property type="entry name" value="Alpha/beta_knot_MTases"/>
</dbReference>
<evidence type="ECO:0000256" key="4">
    <source>
        <dbReference type="ARBA" id="ARBA00011738"/>
    </source>
</evidence>
<comment type="similarity">
    <text evidence="3 15 17">Belongs to the RNA methyltransferase TrmD family.</text>
</comment>
<evidence type="ECO:0000256" key="14">
    <source>
        <dbReference type="ARBA" id="ARBA00047783"/>
    </source>
</evidence>
<evidence type="ECO:0000256" key="16">
    <source>
        <dbReference type="PIRSR" id="PIRSR000386-1"/>
    </source>
</evidence>
<keyword evidence="8 15" id="KW-0489">Methyltransferase</keyword>
<evidence type="ECO:0000313" key="20">
    <source>
        <dbReference type="Proteomes" id="UP000005439"/>
    </source>
</evidence>
<dbReference type="GO" id="GO:0005829">
    <property type="term" value="C:cytosol"/>
    <property type="evidence" value="ECO:0007669"/>
    <property type="project" value="TreeGrafter"/>
</dbReference>
<reference evidence="19 20" key="2">
    <citation type="journal article" date="2012" name="Stand. Genomic Sci.">
        <title>Complete genome sequence of the moderately thermophilic mineral-sulfide-oxidizing firmicute Sulfobacillus acidophilus type strain (NAL(T)).</title>
        <authorList>
            <person name="Anderson I."/>
            <person name="Chertkov O."/>
            <person name="Chen A."/>
            <person name="Saunders E."/>
            <person name="Lapidus A."/>
            <person name="Nolan M."/>
            <person name="Lucas S."/>
            <person name="Hammon N."/>
            <person name="Deshpande S."/>
            <person name="Cheng J.F."/>
            <person name="Han C."/>
            <person name="Tapia R."/>
            <person name="Goodwin L.A."/>
            <person name="Pitluck S."/>
            <person name="Liolios K."/>
            <person name="Pagani I."/>
            <person name="Ivanova N."/>
            <person name="Mikhailova N."/>
            <person name="Pati A."/>
            <person name="Palaniappan K."/>
            <person name="Land M."/>
            <person name="Pan C."/>
            <person name="Rohde M."/>
            <person name="Pukall R."/>
            <person name="Goker M."/>
            <person name="Detter J.C."/>
            <person name="Woyke T."/>
            <person name="Bristow J."/>
            <person name="Eisen J.A."/>
            <person name="Markowitz V."/>
            <person name="Hugenholtz P."/>
            <person name="Kyrpides N.C."/>
            <person name="Klenk H.P."/>
            <person name="Mavromatis K."/>
        </authorList>
    </citation>
    <scope>NUCLEOTIDE SEQUENCE [LARGE SCALE GENOMIC DNA]</scope>
    <source>
        <strain evidence="20">ATCC 700253 / DSM 10332 / NAL</strain>
    </source>
</reference>
<feature type="domain" description="tRNA methyltransferase TRMD/TRM10-type" evidence="18">
    <location>
        <begin position="1"/>
        <end position="226"/>
    </location>
</feature>
<evidence type="ECO:0000256" key="13">
    <source>
        <dbReference type="ARBA" id="ARBA00033392"/>
    </source>
</evidence>